<feature type="region of interest" description="Disordered" evidence="5">
    <location>
        <begin position="137"/>
        <end position="173"/>
    </location>
</feature>
<dbReference type="PANTHER" id="PTHR33124:SF12">
    <property type="entry name" value="TRANSCRIPTION FACTOR BHLH148"/>
    <property type="match status" value="1"/>
</dbReference>
<dbReference type="EMBL" id="JBJKBG010000008">
    <property type="protein sequence ID" value="KAL3728440.1"/>
    <property type="molecule type" value="Genomic_DNA"/>
</dbReference>
<dbReference type="AlphaFoldDB" id="A0ABD3JLL8"/>
<dbReference type="InterPro" id="IPR036638">
    <property type="entry name" value="HLH_DNA-bd_sf"/>
</dbReference>
<name>A0ABD3JLL8_EUCGL</name>
<comment type="caution">
    <text evidence="7">The sequence shown here is derived from an EMBL/GenBank/DDBJ whole genome shotgun (WGS) entry which is preliminary data.</text>
</comment>
<proteinExistence type="predicted"/>
<comment type="subcellular location">
    <subcellularLocation>
        <location evidence="1">Nucleus</location>
    </subcellularLocation>
</comment>
<feature type="region of interest" description="Disordered" evidence="5">
    <location>
        <begin position="230"/>
        <end position="252"/>
    </location>
</feature>
<dbReference type="PANTHER" id="PTHR33124">
    <property type="entry name" value="TRANSCRIPTION FACTOR IBH1-LIKE 1"/>
    <property type="match status" value="1"/>
</dbReference>
<feature type="domain" description="BHLH" evidence="6">
    <location>
        <begin position="161"/>
        <end position="210"/>
    </location>
</feature>
<feature type="compositionally biased region" description="Gly residues" evidence="5">
    <location>
        <begin position="241"/>
        <end position="252"/>
    </location>
</feature>
<evidence type="ECO:0000256" key="3">
    <source>
        <dbReference type="ARBA" id="ARBA00023163"/>
    </source>
</evidence>
<dbReference type="InterPro" id="IPR044660">
    <property type="entry name" value="IBH1-like"/>
</dbReference>
<evidence type="ECO:0000256" key="5">
    <source>
        <dbReference type="SAM" id="MobiDB-lite"/>
    </source>
</evidence>
<evidence type="ECO:0000313" key="8">
    <source>
        <dbReference type="Proteomes" id="UP001634007"/>
    </source>
</evidence>
<feature type="compositionally biased region" description="Low complexity" evidence="5">
    <location>
        <begin position="8"/>
        <end position="18"/>
    </location>
</feature>
<protein>
    <recommendedName>
        <fullName evidence="6">BHLH domain-containing protein</fullName>
    </recommendedName>
</protein>
<dbReference type="SUPFAM" id="SSF47459">
    <property type="entry name" value="HLH, helix-loop-helix DNA-binding domain"/>
    <property type="match status" value="1"/>
</dbReference>
<dbReference type="CDD" id="cd11444">
    <property type="entry name" value="bHLH_AtIBH1_like"/>
    <property type="match status" value="1"/>
</dbReference>
<keyword evidence="2" id="KW-0805">Transcription regulation</keyword>
<keyword evidence="8" id="KW-1185">Reference proteome</keyword>
<evidence type="ECO:0000256" key="2">
    <source>
        <dbReference type="ARBA" id="ARBA00023015"/>
    </source>
</evidence>
<evidence type="ECO:0000256" key="4">
    <source>
        <dbReference type="ARBA" id="ARBA00023242"/>
    </source>
</evidence>
<evidence type="ECO:0000259" key="6">
    <source>
        <dbReference type="PROSITE" id="PS50888"/>
    </source>
</evidence>
<evidence type="ECO:0000313" key="7">
    <source>
        <dbReference type="EMBL" id="KAL3728440.1"/>
    </source>
</evidence>
<keyword evidence="3" id="KW-0804">Transcription</keyword>
<sequence length="252" mass="26229">MSSSSGPAAAAAVAAAAAEDSHRKKRRKIEADDAEETSRGRKTAGAGVGETTWRSLAQQRLYYTRLVEALSRSRRSSSASSAEAQDAASASASASASSPPSSGAGEVRGIADRVLATAAKGRSRWSRAILASRLRMSRLGKHHKKARAPTGRGRLKKKPPPQPALEGGARKRRLPAVERRVKVLGRLVPGCRGISMSSVLEETSDYIAALEMQVRAMTVLTQLLSGAQQQLPPTTTTTSGGQIGSGSGSGSG</sequence>
<dbReference type="PROSITE" id="PS50888">
    <property type="entry name" value="BHLH"/>
    <property type="match status" value="1"/>
</dbReference>
<feature type="region of interest" description="Disordered" evidence="5">
    <location>
        <begin position="1"/>
        <end position="51"/>
    </location>
</feature>
<dbReference type="GO" id="GO:0005634">
    <property type="term" value="C:nucleus"/>
    <property type="evidence" value="ECO:0007669"/>
    <property type="project" value="UniProtKB-SubCell"/>
</dbReference>
<reference evidence="7 8" key="1">
    <citation type="submission" date="2024-11" db="EMBL/GenBank/DDBJ databases">
        <title>Chromosome-level genome assembly of Eucalyptus globulus Labill. provides insights into its genome evolution.</title>
        <authorList>
            <person name="Li X."/>
        </authorList>
    </citation>
    <scope>NUCLEOTIDE SEQUENCE [LARGE SCALE GENOMIC DNA]</scope>
    <source>
        <strain evidence="7">CL2024</strain>
        <tissue evidence="7">Fresh tender leaves</tissue>
    </source>
</reference>
<gene>
    <name evidence="7" type="ORF">ACJRO7_033081</name>
</gene>
<accession>A0ABD3JLL8</accession>
<dbReference type="Proteomes" id="UP001634007">
    <property type="component" value="Unassembled WGS sequence"/>
</dbReference>
<dbReference type="GO" id="GO:0000976">
    <property type="term" value="F:transcription cis-regulatory region binding"/>
    <property type="evidence" value="ECO:0007669"/>
    <property type="project" value="UniProtKB-ARBA"/>
</dbReference>
<dbReference type="InterPro" id="IPR011598">
    <property type="entry name" value="bHLH_dom"/>
</dbReference>
<dbReference type="InterPro" id="IPR044549">
    <property type="entry name" value="bHLH_AtIBH1-like"/>
</dbReference>
<feature type="compositionally biased region" description="Basic residues" evidence="5">
    <location>
        <begin position="137"/>
        <end position="159"/>
    </location>
</feature>
<organism evidence="7 8">
    <name type="scientific">Eucalyptus globulus</name>
    <name type="common">Tasmanian blue gum</name>
    <dbReference type="NCBI Taxonomy" id="34317"/>
    <lineage>
        <taxon>Eukaryota</taxon>
        <taxon>Viridiplantae</taxon>
        <taxon>Streptophyta</taxon>
        <taxon>Embryophyta</taxon>
        <taxon>Tracheophyta</taxon>
        <taxon>Spermatophyta</taxon>
        <taxon>Magnoliopsida</taxon>
        <taxon>eudicotyledons</taxon>
        <taxon>Gunneridae</taxon>
        <taxon>Pentapetalae</taxon>
        <taxon>rosids</taxon>
        <taxon>malvids</taxon>
        <taxon>Myrtales</taxon>
        <taxon>Myrtaceae</taxon>
        <taxon>Myrtoideae</taxon>
        <taxon>Eucalypteae</taxon>
        <taxon>Eucalyptus</taxon>
    </lineage>
</organism>
<evidence type="ECO:0000256" key="1">
    <source>
        <dbReference type="ARBA" id="ARBA00004123"/>
    </source>
</evidence>
<keyword evidence="4" id="KW-0539">Nucleus</keyword>